<protein>
    <submittedName>
        <fullName evidence="2">Xaa-Pro aminopeptidase 1</fullName>
    </submittedName>
</protein>
<keyword evidence="2" id="KW-0378">Hydrolase</keyword>
<dbReference type="SUPFAM" id="SSF53092">
    <property type="entry name" value="Creatinase/prolidase N-terminal domain"/>
    <property type="match status" value="1"/>
</dbReference>
<evidence type="ECO:0000313" key="3">
    <source>
        <dbReference type="Proteomes" id="UP000324222"/>
    </source>
</evidence>
<name>A0A5B7JRX7_PORTR</name>
<dbReference type="Pfam" id="PF01321">
    <property type="entry name" value="Creatinase_N"/>
    <property type="match status" value="1"/>
</dbReference>
<proteinExistence type="predicted"/>
<reference evidence="2 3" key="1">
    <citation type="submission" date="2019-05" db="EMBL/GenBank/DDBJ databases">
        <title>Another draft genome of Portunus trituberculatus and its Hox gene families provides insights of decapod evolution.</title>
        <authorList>
            <person name="Jeong J.-H."/>
            <person name="Song I."/>
            <person name="Kim S."/>
            <person name="Choi T."/>
            <person name="Kim D."/>
            <person name="Ryu S."/>
            <person name="Kim W."/>
        </authorList>
    </citation>
    <scope>NUCLEOTIDE SEQUENCE [LARGE SCALE GENOMIC DNA]</scope>
    <source>
        <tissue evidence="2">Muscle</tissue>
    </source>
</reference>
<comment type="caution">
    <text evidence="2">The sequence shown here is derived from an EMBL/GenBank/DDBJ whole genome shotgun (WGS) entry which is preliminary data.</text>
</comment>
<evidence type="ECO:0000259" key="1">
    <source>
        <dbReference type="Pfam" id="PF01321"/>
    </source>
</evidence>
<dbReference type="OrthoDB" id="9995434at2759"/>
<dbReference type="InterPro" id="IPR050422">
    <property type="entry name" value="X-Pro_aminopeptidase_P"/>
</dbReference>
<dbReference type="InterPro" id="IPR000587">
    <property type="entry name" value="Creatinase_N"/>
</dbReference>
<dbReference type="GO" id="GO:0004177">
    <property type="term" value="F:aminopeptidase activity"/>
    <property type="evidence" value="ECO:0007669"/>
    <property type="project" value="UniProtKB-KW"/>
</dbReference>
<dbReference type="PANTHER" id="PTHR43763">
    <property type="entry name" value="XAA-PRO AMINOPEPTIDASE 1"/>
    <property type="match status" value="1"/>
</dbReference>
<keyword evidence="3" id="KW-1185">Reference proteome</keyword>
<dbReference type="InterPro" id="IPR029149">
    <property type="entry name" value="Creatin/AminoP/Spt16_N"/>
</dbReference>
<keyword evidence="2" id="KW-0645">Protease</keyword>
<gene>
    <name evidence="2" type="primary">Xpnpep1_1</name>
    <name evidence="2" type="ORF">E2C01_092399</name>
</gene>
<feature type="domain" description="Creatinase N-terminal" evidence="1">
    <location>
        <begin position="3"/>
        <end position="95"/>
    </location>
</feature>
<dbReference type="AlphaFoldDB" id="A0A5B7JRX7"/>
<keyword evidence="2" id="KW-0031">Aminopeptidase</keyword>
<organism evidence="2 3">
    <name type="scientific">Portunus trituberculatus</name>
    <name type="common">Swimming crab</name>
    <name type="synonym">Neptunus trituberculatus</name>
    <dbReference type="NCBI Taxonomy" id="210409"/>
    <lineage>
        <taxon>Eukaryota</taxon>
        <taxon>Metazoa</taxon>
        <taxon>Ecdysozoa</taxon>
        <taxon>Arthropoda</taxon>
        <taxon>Crustacea</taxon>
        <taxon>Multicrustacea</taxon>
        <taxon>Malacostraca</taxon>
        <taxon>Eumalacostraca</taxon>
        <taxon>Eucarida</taxon>
        <taxon>Decapoda</taxon>
        <taxon>Pleocyemata</taxon>
        <taxon>Brachyura</taxon>
        <taxon>Eubrachyura</taxon>
        <taxon>Portunoidea</taxon>
        <taxon>Portunidae</taxon>
        <taxon>Portuninae</taxon>
        <taxon>Portunus</taxon>
    </lineage>
</organism>
<dbReference type="EMBL" id="VSRR010108627">
    <property type="protein sequence ID" value="MPC97106.1"/>
    <property type="molecule type" value="Genomic_DNA"/>
</dbReference>
<sequence>MRLRYVSGFSGSWGVVAVTMEQQALWADSRYFLQADNQLDCHWLLMKTGLAGVPLPAAWLREVLKAGDRVGSDPMIMTATDWMSYTVTLSGEHVSTSSHYDIKKITKRIRYMFYRKARVSLCKCAIGKKTAKKSLSLSLSLSLSPLLKYYSYY</sequence>
<dbReference type="PANTHER" id="PTHR43763:SF6">
    <property type="entry name" value="XAA-PRO AMINOPEPTIDASE 1"/>
    <property type="match status" value="1"/>
</dbReference>
<dbReference type="Gene3D" id="3.40.350.10">
    <property type="entry name" value="Creatinase/prolidase N-terminal domain"/>
    <property type="match status" value="1"/>
</dbReference>
<accession>A0A5B7JRX7</accession>
<evidence type="ECO:0000313" key="2">
    <source>
        <dbReference type="EMBL" id="MPC97106.1"/>
    </source>
</evidence>
<dbReference type="Proteomes" id="UP000324222">
    <property type="component" value="Unassembled WGS sequence"/>
</dbReference>